<dbReference type="EMBL" id="JANBUP010001790">
    <property type="protein sequence ID" value="KAJ2803549.1"/>
    <property type="molecule type" value="Genomic_DNA"/>
</dbReference>
<keyword evidence="2" id="KW-1185">Reference proteome</keyword>
<comment type="caution">
    <text evidence="1">The sequence shown here is derived from an EMBL/GenBank/DDBJ whole genome shotgun (WGS) entry which is preliminary data.</text>
</comment>
<reference evidence="1" key="1">
    <citation type="submission" date="2022-07" db="EMBL/GenBank/DDBJ databases">
        <title>Phylogenomic reconstructions and comparative analyses of Kickxellomycotina fungi.</title>
        <authorList>
            <person name="Reynolds N.K."/>
            <person name="Stajich J.E."/>
            <person name="Barry K."/>
            <person name="Grigoriev I.V."/>
            <person name="Crous P."/>
            <person name="Smith M.E."/>
        </authorList>
    </citation>
    <scope>NUCLEOTIDE SEQUENCE</scope>
    <source>
        <strain evidence="1">CBS 102833</strain>
    </source>
</reference>
<dbReference type="Proteomes" id="UP001140096">
    <property type="component" value="Unassembled WGS sequence"/>
</dbReference>
<evidence type="ECO:0000313" key="1">
    <source>
        <dbReference type="EMBL" id="KAJ2803549.1"/>
    </source>
</evidence>
<organism evidence="1 2">
    <name type="scientific">Coemansia furcata</name>
    <dbReference type="NCBI Taxonomy" id="417177"/>
    <lineage>
        <taxon>Eukaryota</taxon>
        <taxon>Fungi</taxon>
        <taxon>Fungi incertae sedis</taxon>
        <taxon>Zoopagomycota</taxon>
        <taxon>Kickxellomycotina</taxon>
        <taxon>Kickxellomycetes</taxon>
        <taxon>Kickxellales</taxon>
        <taxon>Kickxellaceae</taxon>
        <taxon>Coemansia</taxon>
    </lineage>
</organism>
<feature type="non-terminal residue" evidence="1">
    <location>
        <position position="101"/>
    </location>
</feature>
<protein>
    <submittedName>
        <fullName evidence="1">Uncharacterized protein</fullName>
    </submittedName>
</protein>
<sequence length="101" mass="10903">MRYSATTLALLALVSATEAFDIIHSGNLNCRKGPSTKYDISKVYTLGEDVQIVCQSNGENVSGTNIWDMTQDNCYVLDFYLSTGYSGIFAPLCNAISSSTG</sequence>
<proteinExistence type="predicted"/>
<name>A0ACC1L9G6_9FUNG</name>
<evidence type="ECO:0000313" key="2">
    <source>
        <dbReference type="Proteomes" id="UP001140096"/>
    </source>
</evidence>
<gene>
    <name evidence="1" type="ORF">H4S07_004430</name>
</gene>
<accession>A0ACC1L9G6</accession>